<dbReference type="PIRSF" id="PIRSF000915">
    <property type="entry name" value="PGP-type_phosphatase"/>
    <property type="match status" value="1"/>
</dbReference>
<comment type="similarity">
    <text evidence="1">Belongs to the HAD-like hydrolase superfamily.</text>
</comment>
<dbReference type="Gene3D" id="3.40.50.1000">
    <property type="entry name" value="HAD superfamily/HAD-like"/>
    <property type="match status" value="2"/>
</dbReference>
<name>E1R7A5_SEDSS</name>
<dbReference type="GO" id="GO:0016791">
    <property type="term" value="F:phosphatase activity"/>
    <property type="evidence" value="ECO:0007669"/>
    <property type="project" value="TreeGrafter"/>
</dbReference>
<evidence type="ECO:0000256" key="3">
    <source>
        <dbReference type="PIRSR" id="PIRSR000915-2"/>
    </source>
</evidence>
<feature type="active site" description="Proton donor" evidence="2">
    <location>
        <position position="15"/>
    </location>
</feature>
<dbReference type="Pfam" id="PF13242">
    <property type="entry name" value="Hydrolase_like"/>
    <property type="match status" value="1"/>
</dbReference>
<dbReference type="GO" id="GO:0046872">
    <property type="term" value="F:metal ion binding"/>
    <property type="evidence" value="ECO:0007669"/>
    <property type="project" value="UniProtKB-KW"/>
</dbReference>
<feature type="binding site" evidence="4">
    <location>
        <position position="15"/>
    </location>
    <ligand>
        <name>Mg(2+)</name>
        <dbReference type="ChEBI" id="CHEBI:18420"/>
    </ligand>
</feature>
<dbReference type="HOGENOM" id="CLU_043473_1_2_12"/>
<feature type="binding site" evidence="4">
    <location>
        <position position="213"/>
    </location>
    <ligand>
        <name>Mg(2+)</name>
        <dbReference type="ChEBI" id="CHEBI:18420"/>
    </ligand>
</feature>
<dbReference type="InterPro" id="IPR023214">
    <property type="entry name" value="HAD_sf"/>
</dbReference>
<keyword evidence="4" id="KW-0460">Magnesium</keyword>
<dbReference type="PANTHER" id="PTHR19288:SF46">
    <property type="entry name" value="HALOACID DEHALOGENASE-LIKE HYDROLASE DOMAIN-CONTAINING PROTEIN 2"/>
    <property type="match status" value="1"/>
</dbReference>
<sequence>MSELSEKKCFLLDMDGTIYLGDRLIDGASDFLHKIKANGKQYIFLTNNSSKNKRVYVEKLKRMGIAADSSEVFTSGEATIMYLNKIKKNAHIFLLGTPALEEEFEDAGFSLVRERNQDVDFVVLGFDTTLTYNKLWIACDYIAEGVEYIATHPDFVCPLEGGRCMPDAGSMIALIKGTTGKEPLVIGKPNRFIIDAILEKYSLKKEDMAIVGDRLYTDIRTGLDNGIDSILVMSGETDESMLASTEFIPKYLFGSVKDIIGVL</sequence>
<feature type="binding site" evidence="3">
    <location>
        <position position="188"/>
    </location>
    <ligand>
        <name>substrate</name>
    </ligand>
</feature>
<proteinExistence type="inferred from homology"/>
<keyword evidence="6" id="KW-1185">Reference proteome</keyword>
<dbReference type="eggNOG" id="COG0647">
    <property type="taxonomic scope" value="Bacteria"/>
</dbReference>
<dbReference type="NCBIfam" id="TIGR01460">
    <property type="entry name" value="HAD-SF-IIA"/>
    <property type="match status" value="1"/>
</dbReference>
<reference evidence="5 6" key="1">
    <citation type="journal article" date="2010" name="Stand. Genomic Sci.">
        <title>Complete genome sequence of Spirochaeta smaragdinae type strain (SEBR 4228).</title>
        <authorList>
            <person name="Mavromatis K."/>
            <person name="Yasawong M."/>
            <person name="Chertkov O."/>
            <person name="Lapidus A."/>
            <person name="Lucas S."/>
            <person name="Nolan M."/>
            <person name="Del Rio T.G."/>
            <person name="Tice H."/>
            <person name="Cheng J.F."/>
            <person name="Pitluck S."/>
            <person name="Liolios K."/>
            <person name="Ivanova N."/>
            <person name="Tapia R."/>
            <person name="Han C."/>
            <person name="Bruce D."/>
            <person name="Goodwin L."/>
            <person name="Pati A."/>
            <person name="Chen A."/>
            <person name="Palaniappan K."/>
            <person name="Land M."/>
            <person name="Hauser L."/>
            <person name="Chang Y.J."/>
            <person name="Jeffries C.D."/>
            <person name="Detter J.C."/>
            <person name="Rohde M."/>
            <person name="Brambilla E."/>
            <person name="Spring S."/>
            <person name="Goker M."/>
            <person name="Sikorski J."/>
            <person name="Woyke T."/>
            <person name="Bristow J."/>
            <person name="Eisen J.A."/>
            <person name="Markowitz V."/>
            <person name="Hugenholtz P."/>
            <person name="Klenk H.P."/>
            <person name="Kyrpides N.C."/>
        </authorList>
    </citation>
    <scope>NUCLEOTIDE SEQUENCE [LARGE SCALE GENOMIC DNA]</scope>
    <source>
        <strain evidence="6">DSM 11293 / JCM 15392 / SEBR 4228</strain>
    </source>
</reference>
<dbReference type="SUPFAM" id="SSF56784">
    <property type="entry name" value="HAD-like"/>
    <property type="match status" value="1"/>
</dbReference>
<comment type="cofactor">
    <cofactor evidence="4">
        <name>Mg(2+)</name>
        <dbReference type="ChEBI" id="CHEBI:18420"/>
    </cofactor>
    <text evidence="4">Divalent metal ions. Mg(2+) is the most effective.</text>
</comment>
<dbReference type="RefSeq" id="WP_013256069.1">
    <property type="nucleotide sequence ID" value="NC_014364.1"/>
</dbReference>
<dbReference type="InterPro" id="IPR036412">
    <property type="entry name" value="HAD-like_sf"/>
</dbReference>
<evidence type="ECO:0000256" key="4">
    <source>
        <dbReference type="PIRSR" id="PIRSR000915-3"/>
    </source>
</evidence>
<evidence type="ECO:0000256" key="1">
    <source>
        <dbReference type="PIRNR" id="PIRNR000915"/>
    </source>
</evidence>
<keyword evidence="5" id="KW-0378">Hydrolase</keyword>
<dbReference type="Proteomes" id="UP000002318">
    <property type="component" value="Chromosome"/>
</dbReference>
<protein>
    <submittedName>
        <fullName evidence="5">HAD-superfamily hydrolase, subfamily IIA</fullName>
    </submittedName>
</protein>
<dbReference type="EMBL" id="CP002116">
    <property type="protein sequence ID" value="ADK82610.1"/>
    <property type="molecule type" value="Genomic_DNA"/>
</dbReference>
<dbReference type="KEGG" id="ssm:Spirs_3522"/>
<dbReference type="PANTHER" id="PTHR19288">
    <property type="entry name" value="4-NITROPHENYLPHOSPHATASE-RELATED"/>
    <property type="match status" value="1"/>
</dbReference>
<feature type="binding site" evidence="4">
    <location>
        <position position="13"/>
    </location>
    <ligand>
        <name>Mg(2+)</name>
        <dbReference type="ChEBI" id="CHEBI:18420"/>
    </ligand>
</feature>
<evidence type="ECO:0000313" key="5">
    <source>
        <dbReference type="EMBL" id="ADK82610.1"/>
    </source>
</evidence>
<feature type="active site" description="Nucleophile" evidence="2">
    <location>
        <position position="13"/>
    </location>
</feature>
<dbReference type="Pfam" id="PF13344">
    <property type="entry name" value="Hydrolase_6"/>
    <property type="match status" value="1"/>
</dbReference>
<dbReference type="OrthoDB" id="9810449at2"/>
<evidence type="ECO:0000256" key="2">
    <source>
        <dbReference type="PIRSR" id="PIRSR000915-1"/>
    </source>
</evidence>
<evidence type="ECO:0000313" key="6">
    <source>
        <dbReference type="Proteomes" id="UP000002318"/>
    </source>
</evidence>
<keyword evidence="4" id="KW-0479">Metal-binding</keyword>
<organism evidence="5 6">
    <name type="scientific">Sediminispirochaeta smaragdinae (strain DSM 11293 / JCM 15392 / SEBR 4228)</name>
    <name type="common">Spirochaeta smaragdinae</name>
    <dbReference type="NCBI Taxonomy" id="573413"/>
    <lineage>
        <taxon>Bacteria</taxon>
        <taxon>Pseudomonadati</taxon>
        <taxon>Spirochaetota</taxon>
        <taxon>Spirochaetia</taxon>
        <taxon>Spirochaetales</taxon>
        <taxon>Spirochaetaceae</taxon>
        <taxon>Sediminispirochaeta</taxon>
    </lineage>
</organism>
<accession>E1R7A5</accession>
<dbReference type="STRING" id="573413.Spirs_3522"/>
<dbReference type="AlphaFoldDB" id="E1R7A5"/>
<dbReference type="InterPro" id="IPR006357">
    <property type="entry name" value="HAD-SF_hydro_IIA"/>
</dbReference>
<dbReference type="GO" id="GO:0005737">
    <property type="term" value="C:cytoplasm"/>
    <property type="evidence" value="ECO:0007669"/>
    <property type="project" value="TreeGrafter"/>
</dbReference>
<gene>
    <name evidence="5" type="ordered locus">Spirs_3522</name>
</gene>